<keyword evidence="3" id="KW-1185">Reference proteome</keyword>
<dbReference type="InterPro" id="IPR025202">
    <property type="entry name" value="PLD-like_dom"/>
</dbReference>
<evidence type="ECO:0000313" key="2">
    <source>
        <dbReference type="EMBL" id="MSU05188.1"/>
    </source>
</evidence>
<evidence type="ECO:0000313" key="3">
    <source>
        <dbReference type="Proteomes" id="UP000460549"/>
    </source>
</evidence>
<dbReference type="SUPFAM" id="SSF56024">
    <property type="entry name" value="Phospholipase D/nuclease"/>
    <property type="match status" value="2"/>
</dbReference>
<evidence type="ECO:0000259" key="1">
    <source>
        <dbReference type="PROSITE" id="PS50035"/>
    </source>
</evidence>
<name>A0A7X2PAD1_9SPIO</name>
<dbReference type="GO" id="GO:0032049">
    <property type="term" value="P:cardiolipin biosynthetic process"/>
    <property type="evidence" value="ECO:0007669"/>
    <property type="project" value="UniProtKB-ARBA"/>
</dbReference>
<dbReference type="InterPro" id="IPR001736">
    <property type="entry name" value="PLipase_D/transphosphatidylase"/>
</dbReference>
<sequence>MKKISIILLIVLLITSCVSSTKPFVSEPYTDSSLSIDEKLTLGGATKMALPYPESYFDAKEFLLKYTELIENAEDYILISTFLGSACEGLEDFYNTLAKKAESGIDVYMILDAVSSLDMTESKKYMYPLYFLKESGVHLIEYAPMSILRIIAPQNLIIRDHRKLVVVDGKIAVLGGMNMNYISLGSDDVIDLQKDSMYVFESANLSSALTDEFVTIWNQITAVDKLDRASLKSYSDEEDKLVLDGYLFNQGPGTEASMSTMFASLINSAEEEIVMLPYMALLDNNMFESLKAAVERGVKVKMYLPIDSREYVQKALYYDYHRLVEAGFEVWFEFSGREYNNALLHQKLAVVDNQYTVIGSANFNYRSMKSSFEIALVIDSIDFATQALSQVNDISKDMKLLTLEDALILKKEKGNLFNYLFSYYGG</sequence>
<dbReference type="PROSITE" id="PS51257">
    <property type="entry name" value="PROKAR_LIPOPROTEIN"/>
    <property type="match status" value="1"/>
</dbReference>
<dbReference type="Gene3D" id="3.30.870.10">
    <property type="entry name" value="Endonuclease Chain A"/>
    <property type="match status" value="2"/>
</dbReference>
<organism evidence="2 3">
    <name type="scientific">Bullifex porci</name>
    <dbReference type="NCBI Taxonomy" id="2606638"/>
    <lineage>
        <taxon>Bacteria</taxon>
        <taxon>Pseudomonadati</taxon>
        <taxon>Spirochaetota</taxon>
        <taxon>Spirochaetia</taxon>
        <taxon>Spirochaetales</taxon>
        <taxon>Spirochaetaceae</taxon>
        <taxon>Bullifex</taxon>
    </lineage>
</organism>
<proteinExistence type="predicted"/>
<dbReference type="RefSeq" id="WP_154424091.1">
    <property type="nucleotide sequence ID" value="NZ_VUNN01000001.1"/>
</dbReference>
<reference evidence="2 3" key="1">
    <citation type="submission" date="2019-08" db="EMBL/GenBank/DDBJ databases">
        <title>In-depth cultivation of the pig gut microbiome towards novel bacterial diversity and tailored functional studies.</title>
        <authorList>
            <person name="Wylensek D."/>
            <person name="Hitch T.C.A."/>
            <person name="Clavel T."/>
        </authorList>
    </citation>
    <scope>NUCLEOTIDE SEQUENCE [LARGE SCALE GENOMIC DNA]</scope>
    <source>
        <strain evidence="2 3">NM-380-WT-3C1</strain>
    </source>
</reference>
<dbReference type="PANTHER" id="PTHR21248:SF22">
    <property type="entry name" value="PHOSPHOLIPASE D"/>
    <property type="match status" value="1"/>
</dbReference>
<dbReference type="EMBL" id="VUNN01000001">
    <property type="protein sequence ID" value="MSU05188.1"/>
    <property type="molecule type" value="Genomic_DNA"/>
</dbReference>
<dbReference type="PROSITE" id="PS50035">
    <property type="entry name" value="PLD"/>
    <property type="match status" value="2"/>
</dbReference>
<dbReference type="Proteomes" id="UP000460549">
    <property type="component" value="Unassembled WGS sequence"/>
</dbReference>
<gene>
    <name evidence="2" type="ORF">FYJ80_00105</name>
</gene>
<protein>
    <submittedName>
        <fullName evidence="2">Phosphatidylserine/phosphatidylglycerophosphate/ cardiolipin synthase family protein</fullName>
    </submittedName>
</protein>
<comment type="caution">
    <text evidence="2">The sequence shown here is derived from an EMBL/GenBank/DDBJ whole genome shotgun (WGS) entry which is preliminary data.</text>
</comment>
<dbReference type="Pfam" id="PF13091">
    <property type="entry name" value="PLDc_2"/>
    <property type="match status" value="2"/>
</dbReference>
<accession>A0A7X2PAD1</accession>
<dbReference type="PANTHER" id="PTHR21248">
    <property type="entry name" value="CARDIOLIPIN SYNTHASE"/>
    <property type="match status" value="1"/>
</dbReference>
<feature type="domain" description="PLD phosphodiesterase" evidence="1">
    <location>
        <begin position="156"/>
        <end position="183"/>
    </location>
</feature>
<dbReference type="AlphaFoldDB" id="A0A7X2PAD1"/>
<feature type="domain" description="PLD phosphodiesterase" evidence="1">
    <location>
        <begin position="340"/>
        <end position="367"/>
    </location>
</feature>
<dbReference type="GO" id="GO:0030572">
    <property type="term" value="F:phosphatidyltransferase activity"/>
    <property type="evidence" value="ECO:0007669"/>
    <property type="project" value="UniProtKB-ARBA"/>
</dbReference>
<dbReference type="SMART" id="SM00155">
    <property type="entry name" value="PLDc"/>
    <property type="match status" value="2"/>
</dbReference>